<comment type="caution">
    <text evidence="2">The sequence shown here is derived from an EMBL/GenBank/DDBJ whole genome shotgun (WGS) entry which is preliminary data.</text>
</comment>
<dbReference type="GO" id="GO:0016747">
    <property type="term" value="F:acyltransferase activity, transferring groups other than amino-acyl groups"/>
    <property type="evidence" value="ECO:0007669"/>
    <property type="project" value="InterPro"/>
</dbReference>
<dbReference type="OrthoDB" id="9792929at2"/>
<dbReference type="InterPro" id="IPR000182">
    <property type="entry name" value="GNAT_dom"/>
</dbReference>
<proteinExistence type="predicted"/>
<evidence type="ECO:0000313" key="3">
    <source>
        <dbReference type="Proteomes" id="UP000320811"/>
    </source>
</evidence>
<gene>
    <name evidence="2" type="ORF">FHW36_11158</name>
</gene>
<evidence type="ECO:0000259" key="1">
    <source>
        <dbReference type="PROSITE" id="PS51186"/>
    </source>
</evidence>
<keyword evidence="3" id="KW-1185">Reference proteome</keyword>
<reference evidence="2 3" key="1">
    <citation type="submission" date="2019-06" db="EMBL/GenBank/DDBJ databases">
        <title>Sorghum-associated microbial communities from plants grown in Nebraska, USA.</title>
        <authorList>
            <person name="Schachtman D."/>
        </authorList>
    </citation>
    <scope>NUCLEOTIDE SEQUENCE [LARGE SCALE GENOMIC DNA]</scope>
    <source>
        <strain evidence="2 3">1209</strain>
    </source>
</reference>
<feature type="domain" description="N-acetyltransferase" evidence="1">
    <location>
        <begin position="1"/>
        <end position="66"/>
    </location>
</feature>
<dbReference type="Pfam" id="PF00583">
    <property type="entry name" value="Acetyltransf_1"/>
    <property type="match status" value="1"/>
</dbReference>
<name>A0A561P717_9BACT</name>
<dbReference type="InterPro" id="IPR016181">
    <property type="entry name" value="Acyl_CoA_acyltransferase"/>
</dbReference>
<sequence>MPFIAPSMQGRGYGKLLISHAEQFAREQQLGTITLMTHRFMPAMKFYTGIDFMQAPPFVILFKPLNGDV</sequence>
<protein>
    <submittedName>
        <fullName evidence="2">Acetyltransferase (GNAT) family protein</fullName>
    </submittedName>
</protein>
<dbReference type="PROSITE" id="PS51186">
    <property type="entry name" value="GNAT"/>
    <property type="match status" value="1"/>
</dbReference>
<keyword evidence="2" id="KW-0808">Transferase</keyword>
<evidence type="ECO:0000313" key="2">
    <source>
        <dbReference type="EMBL" id="TWF33868.1"/>
    </source>
</evidence>
<dbReference type="EMBL" id="VIWO01000011">
    <property type="protein sequence ID" value="TWF33868.1"/>
    <property type="molecule type" value="Genomic_DNA"/>
</dbReference>
<dbReference type="Proteomes" id="UP000320811">
    <property type="component" value="Unassembled WGS sequence"/>
</dbReference>
<dbReference type="RefSeq" id="WP_145673874.1">
    <property type="nucleotide sequence ID" value="NZ_VIWO01000011.1"/>
</dbReference>
<dbReference type="CDD" id="cd04301">
    <property type="entry name" value="NAT_SF"/>
    <property type="match status" value="1"/>
</dbReference>
<dbReference type="AlphaFoldDB" id="A0A561P717"/>
<dbReference type="SUPFAM" id="SSF55729">
    <property type="entry name" value="Acyl-CoA N-acyltransferases (Nat)"/>
    <property type="match status" value="1"/>
</dbReference>
<dbReference type="Gene3D" id="3.40.630.30">
    <property type="match status" value="1"/>
</dbReference>
<accession>A0A561P717</accession>
<organism evidence="2 3">
    <name type="scientific">Chitinophaga polysaccharea</name>
    <dbReference type="NCBI Taxonomy" id="1293035"/>
    <lineage>
        <taxon>Bacteria</taxon>
        <taxon>Pseudomonadati</taxon>
        <taxon>Bacteroidota</taxon>
        <taxon>Chitinophagia</taxon>
        <taxon>Chitinophagales</taxon>
        <taxon>Chitinophagaceae</taxon>
        <taxon>Chitinophaga</taxon>
    </lineage>
</organism>